<dbReference type="GO" id="GO:0015074">
    <property type="term" value="P:DNA integration"/>
    <property type="evidence" value="ECO:0007669"/>
    <property type="project" value="InterPro"/>
</dbReference>
<dbReference type="PANTHER" id="PTHR47515">
    <property type="entry name" value="LOW CALCIUM RESPONSE LOCUS PROTEIN T"/>
    <property type="match status" value="1"/>
</dbReference>
<name>A0A0D6PLS0_9PROT</name>
<reference evidence="2 3" key="1">
    <citation type="submission" date="2012-11" db="EMBL/GenBank/DDBJ databases">
        <title>Whole genome sequence of Acidocella aminolytica 101 = DSM 11237.</title>
        <authorList>
            <person name="Azuma Y."/>
            <person name="Higashiura N."/>
            <person name="Hirakawa H."/>
            <person name="Matsushita K."/>
        </authorList>
    </citation>
    <scope>NUCLEOTIDE SEQUENCE [LARGE SCALE GENOMIC DNA]</scope>
    <source>
        <strain evidence="3">101 / DSM 11237</strain>
    </source>
</reference>
<dbReference type="GO" id="GO:0003676">
    <property type="term" value="F:nucleic acid binding"/>
    <property type="evidence" value="ECO:0007669"/>
    <property type="project" value="InterPro"/>
</dbReference>
<dbReference type="STRING" id="1120923.SAMN02746095_03881"/>
<dbReference type="Gene3D" id="3.30.420.10">
    <property type="entry name" value="Ribonuclease H-like superfamily/Ribonuclease H"/>
    <property type="match status" value="1"/>
</dbReference>
<sequence>MAAVARHGVSVALACRTFGLSETCYRYTPQLVDENEEIADLLVGLTNAKRNWGFGLCFLYLRNVQGRPWNHKRVYRIYRELELNLRIKPRKRLRRDKPDALAVPEAPNVVWSMDFMADRLEDGRAFRLLNVLDDFNREGLGIEIDFSLPADRVIRTLDRIIEWRGKPGSIRVDNGPEYVSGKLLAWAEKRGISIQYIQPGKPQQNAYVERYNRTIRHEWLDQNIISSIGEAQDYATQWLWTYNNERPNMGIGGMTPAQKLKLAV</sequence>
<dbReference type="EMBL" id="BANC01000111">
    <property type="protein sequence ID" value="GAN81714.1"/>
    <property type="molecule type" value="Genomic_DNA"/>
</dbReference>
<dbReference type="InterPro" id="IPR001584">
    <property type="entry name" value="Integrase_cat-core"/>
</dbReference>
<dbReference type="InterPro" id="IPR036397">
    <property type="entry name" value="RNaseH_sf"/>
</dbReference>
<dbReference type="PANTHER" id="PTHR47515:SF2">
    <property type="entry name" value="INTEGRASE CORE DOMAIN PROTEIN"/>
    <property type="match status" value="1"/>
</dbReference>
<dbReference type="InterPro" id="IPR012337">
    <property type="entry name" value="RNaseH-like_sf"/>
</dbReference>
<organism evidence="2 3">
    <name type="scientific">Acidocella aminolytica 101 = DSM 11237</name>
    <dbReference type="NCBI Taxonomy" id="1120923"/>
    <lineage>
        <taxon>Bacteria</taxon>
        <taxon>Pseudomonadati</taxon>
        <taxon>Pseudomonadota</taxon>
        <taxon>Alphaproteobacteria</taxon>
        <taxon>Acetobacterales</taxon>
        <taxon>Acidocellaceae</taxon>
        <taxon>Acidocella</taxon>
    </lineage>
</organism>
<accession>A0A0D6PLS0</accession>
<dbReference type="PROSITE" id="PS50994">
    <property type="entry name" value="INTEGRASE"/>
    <property type="match status" value="1"/>
</dbReference>
<evidence type="ECO:0000259" key="1">
    <source>
        <dbReference type="PROSITE" id="PS50994"/>
    </source>
</evidence>
<proteinExistence type="predicted"/>
<dbReference type="SUPFAM" id="SSF53098">
    <property type="entry name" value="Ribonuclease H-like"/>
    <property type="match status" value="1"/>
</dbReference>
<feature type="domain" description="Integrase catalytic" evidence="1">
    <location>
        <begin position="103"/>
        <end position="264"/>
    </location>
</feature>
<dbReference type="NCBIfam" id="NF033516">
    <property type="entry name" value="transpos_IS3"/>
    <property type="match status" value="1"/>
</dbReference>
<dbReference type="InterPro" id="IPR048020">
    <property type="entry name" value="Transpos_IS3"/>
</dbReference>
<gene>
    <name evidence="2" type="ORF">Aam_113_003</name>
</gene>
<keyword evidence="3" id="KW-1185">Reference proteome</keyword>
<protein>
    <submittedName>
        <fullName evidence="2">Transposase</fullName>
    </submittedName>
</protein>
<evidence type="ECO:0000313" key="2">
    <source>
        <dbReference type="EMBL" id="GAN81714.1"/>
    </source>
</evidence>
<dbReference type="Pfam" id="PF13683">
    <property type="entry name" value="rve_3"/>
    <property type="match status" value="1"/>
</dbReference>
<comment type="caution">
    <text evidence="2">The sequence shown here is derived from an EMBL/GenBank/DDBJ whole genome shotgun (WGS) entry which is preliminary data.</text>
</comment>
<evidence type="ECO:0000313" key="3">
    <source>
        <dbReference type="Proteomes" id="UP000032668"/>
    </source>
</evidence>
<dbReference type="Proteomes" id="UP000032668">
    <property type="component" value="Unassembled WGS sequence"/>
</dbReference>
<dbReference type="AlphaFoldDB" id="A0A0D6PLS0"/>